<dbReference type="AlphaFoldDB" id="A0A9D9IVX6"/>
<keyword evidence="2" id="KW-0732">Signal</keyword>
<accession>A0A9D9IVX6</accession>
<feature type="chain" id="PRO_5038658969" evidence="2">
    <location>
        <begin position="20"/>
        <end position="528"/>
    </location>
</feature>
<reference evidence="3" key="1">
    <citation type="submission" date="2020-10" db="EMBL/GenBank/DDBJ databases">
        <authorList>
            <person name="Gilroy R."/>
        </authorList>
    </citation>
    <scope>NUCLEOTIDE SEQUENCE</scope>
    <source>
        <strain evidence="3">2478</strain>
    </source>
</reference>
<sequence>MNKRTLISIIPAAALLLLAACTQDEPGGQGNELPYGEYPLQISGVTLDVESSAEPWSADGPQTRVAENDKGTGSVWQWDGSEMIGVRLGNETATYTLNVGPSLAPDRQLYWTSTAPATVTAWYPTDETIDLSDQTNGLAYQLKAEVPDATYDKEITLNFTHQLAKVRVVLNGTQAAEVSTVEVYGCTTCTNNEGAPVTDGSTQDWIKMKHTTYADGTACWEANVVPGAIGDQLRAITTPDNFIRVNGQPATVSGITELTAGAMHTINLTVGEELIPITEANCSNISGTDNYIVSGSFGQTITVTGGSPTIYLENASMNITNDGHAINIQNGNPTIHISGNNNISVNRYNYGAGIYVAEGSRVTITGTSVDDVLEVTGGSGGSGIGGYTSNNTWESHPCGDITIENITVRATSNIPITGGYPAAIGACGNHTVGSITISNAVVYANGGGSNDYGGAGIGGGINSLYGYGQTEFDIIIADSEVHVSKGCPYASYIGAGGMRNKPTNYKIIPSAKITNSHIYDESGNEITQ</sequence>
<name>A0A9D9IVX6_9BACT</name>
<feature type="signal peptide" evidence="2">
    <location>
        <begin position="1"/>
        <end position="19"/>
    </location>
</feature>
<dbReference type="InterPro" id="IPR025049">
    <property type="entry name" value="Mfa-like_1"/>
</dbReference>
<dbReference type="PROSITE" id="PS51257">
    <property type="entry name" value="PROKAR_LIPOPROTEIN"/>
    <property type="match status" value="1"/>
</dbReference>
<proteinExistence type="predicted"/>
<dbReference type="Proteomes" id="UP000823771">
    <property type="component" value="Unassembled WGS sequence"/>
</dbReference>
<evidence type="ECO:0000313" key="4">
    <source>
        <dbReference type="Proteomes" id="UP000823771"/>
    </source>
</evidence>
<dbReference type="Pfam" id="PF13149">
    <property type="entry name" value="Mfa_like_1"/>
    <property type="match status" value="1"/>
</dbReference>
<evidence type="ECO:0000256" key="1">
    <source>
        <dbReference type="SAM" id="MobiDB-lite"/>
    </source>
</evidence>
<feature type="region of interest" description="Disordered" evidence="1">
    <location>
        <begin position="53"/>
        <end position="72"/>
    </location>
</feature>
<reference evidence="3" key="2">
    <citation type="journal article" date="2021" name="PeerJ">
        <title>Extensive microbial diversity within the chicken gut microbiome revealed by metagenomics and culture.</title>
        <authorList>
            <person name="Gilroy R."/>
            <person name="Ravi A."/>
            <person name="Getino M."/>
            <person name="Pursley I."/>
            <person name="Horton D.L."/>
            <person name="Alikhan N.F."/>
            <person name="Baker D."/>
            <person name="Gharbi K."/>
            <person name="Hall N."/>
            <person name="Watson M."/>
            <person name="Adriaenssens E.M."/>
            <person name="Foster-Nyarko E."/>
            <person name="Jarju S."/>
            <person name="Secka A."/>
            <person name="Antonio M."/>
            <person name="Oren A."/>
            <person name="Chaudhuri R.R."/>
            <person name="La Ragione R."/>
            <person name="Hildebrand F."/>
            <person name="Pallen M.J."/>
        </authorList>
    </citation>
    <scope>NUCLEOTIDE SEQUENCE</scope>
    <source>
        <strain evidence="3">2478</strain>
    </source>
</reference>
<evidence type="ECO:0000256" key="2">
    <source>
        <dbReference type="SAM" id="SignalP"/>
    </source>
</evidence>
<protein>
    <submittedName>
        <fullName evidence="3">Fimbrillin family protein</fullName>
    </submittedName>
</protein>
<comment type="caution">
    <text evidence="3">The sequence shown here is derived from an EMBL/GenBank/DDBJ whole genome shotgun (WGS) entry which is preliminary data.</text>
</comment>
<gene>
    <name evidence="3" type="ORF">IAB80_09675</name>
</gene>
<evidence type="ECO:0000313" key="3">
    <source>
        <dbReference type="EMBL" id="MBO8479136.1"/>
    </source>
</evidence>
<organism evidence="3 4">
    <name type="scientific">Candidatus Cryptobacteroides excrementipullorum</name>
    <dbReference type="NCBI Taxonomy" id="2840761"/>
    <lineage>
        <taxon>Bacteria</taxon>
        <taxon>Pseudomonadati</taxon>
        <taxon>Bacteroidota</taxon>
        <taxon>Bacteroidia</taxon>
        <taxon>Bacteroidales</taxon>
        <taxon>Candidatus Cryptobacteroides</taxon>
    </lineage>
</organism>
<dbReference type="EMBL" id="JADILZ010000092">
    <property type="protein sequence ID" value="MBO8479136.1"/>
    <property type="molecule type" value="Genomic_DNA"/>
</dbReference>